<protein>
    <submittedName>
        <fullName evidence="11">Daunorubicin resistance ABC transporter ATPase subunit</fullName>
    </submittedName>
</protein>
<keyword evidence="7" id="KW-1278">Translocase</keyword>
<evidence type="ECO:0000256" key="5">
    <source>
        <dbReference type="ARBA" id="ARBA00022741"/>
    </source>
</evidence>
<evidence type="ECO:0000256" key="2">
    <source>
        <dbReference type="ARBA" id="ARBA00022448"/>
    </source>
</evidence>
<dbReference type="KEGG" id="sti:Sthe_2137"/>
<evidence type="ECO:0000256" key="9">
    <source>
        <dbReference type="ARBA" id="ARBA00049985"/>
    </source>
</evidence>
<dbReference type="Pfam" id="PF00005">
    <property type="entry name" value="ABC_tran"/>
    <property type="match status" value="1"/>
</dbReference>
<evidence type="ECO:0000256" key="1">
    <source>
        <dbReference type="ARBA" id="ARBA00004413"/>
    </source>
</evidence>
<keyword evidence="8" id="KW-0472">Membrane</keyword>
<evidence type="ECO:0000313" key="11">
    <source>
        <dbReference type="EMBL" id="ACZ39563.1"/>
    </source>
</evidence>
<dbReference type="PROSITE" id="PS50893">
    <property type="entry name" value="ABC_TRANSPORTER_2"/>
    <property type="match status" value="1"/>
</dbReference>
<dbReference type="InterPro" id="IPR027417">
    <property type="entry name" value="P-loop_NTPase"/>
</dbReference>
<evidence type="ECO:0000256" key="4">
    <source>
        <dbReference type="ARBA" id="ARBA00022475"/>
    </source>
</evidence>
<dbReference type="PANTHER" id="PTHR43582:SF4">
    <property type="entry name" value="ANTIBIOTIC RESISTANCE ABC TRANSPORTER ATP-BINDING PROTEIN"/>
    <property type="match status" value="1"/>
</dbReference>
<keyword evidence="5" id="KW-0547">Nucleotide-binding</keyword>
<evidence type="ECO:0000256" key="7">
    <source>
        <dbReference type="ARBA" id="ARBA00022967"/>
    </source>
</evidence>
<evidence type="ECO:0000256" key="6">
    <source>
        <dbReference type="ARBA" id="ARBA00022840"/>
    </source>
</evidence>
<dbReference type="FunCoup" id="D1C611">
    <property type="interactions" value="474"/>
</dbReference>
<keyword evidence="6" id="KW-0067">ATP-binding</keyword>
<dbReference type="HOGENOM" id="CLU_000604_1_2_0"/>
<dbReference type="eggNOG" id="COG1131">
    <property type="taxonomic scope" value="Bacteria"/>
</dbReference>
<dbReference type="PANTHER" id="PTHR43582">
    <property type="entry name" value="LINEARMYCIN RESISTANCE ATP-BINDING PROTEIN LNRL"/>
    <property type="match status" value="1"/>
</dbReference>
<keyword evidence="3" id="KW-0536">Nodulation</keyword>
<dbReference type="SMART" id="SM00382">
    <property type="entry name" value="AAA"/>
    <property type="match status" value="1"/>
</dbReference>
<dbReference type="Pfam" id="PF13732">
    <property type="entry name" value="DrrA1-3_C"/>
    <property type="match status" value="1"/>
</dbReference>
<dbReference type="GO" id="GO:0043215">
    <property type="term" value="P:daunorubicin transport"/>
    <property type="evidence" value="ECO:0007669"/>
    <property type="project" value="InterPro"/>
</dbReference>
<dbReference type="GO" id="GO:0005524">
    <property type="term" value="F:ATP binding"/>
    <property type="evidence" value="ECO:0007669"/>
    <property type="project" value="UniProtKB-KW"/>
</dbReference>
<dbReference type="InterPro" id="IPR005894">
    <property type="entry name" value="DrrA"/>
</dbReference>
<keyword evidence="2" id="KW-0813">Transport</keyword>
<comment type="similarity">
    <text evidence="9">Belongs to the ABC transporter superfamily. Drug exporter-1 (DrugE1) (TC 3.A.1.105) family.</text>
</comment>
<gene>
    <name evidence="11" type="ordered locus">Sthe_2137</name>
</gene>
<evidence type="ECO:0000256" key="8">
    <source>
        <dbReference type="ARBA" id="ARBA00023136"/>
    </source>
</evidence>
<dbReference type="InterPro" id="IPR017871">
    <property type="entry name" value="ABC_transporter-like_CS"/>
</dbReference>
<evidence type="ECO:0000313" key="12">
    <source>
        <dbReference type="Proteomes" id="UP000002027"/>
    </source>
</evidence>
<name>D1C611_SPHTD</name>
<dbReference type="FunFam" id="3.40.50.300:FF:000589">
    <property type="entry name" value="ABC transporter, ATP-binding subunit"/>
    <property type="match status" value="1"/>
</dbReference>
<dbReference type="STRING" id="479434.Sthe_2137"/>
<dbReference type="OrthoDB" id="9767778at2"/>
<reference evidence="11 12" key="2">
    <citation type="journal article" date="2010" name="Stand. Genomic Sci.">
        <title>Complete genome sequence of Desulfohalobium retbaense type strain (HR(100)).</title>
        <authorList>
            <person name="Spring S."/>
            <person name="Nolan M."/>
            <person name="Lapidus A."/>
            <person name="Glavina Del Rio T."/>
            <person name="Copeland A."/>
            <person name="Tice H."/>
            <person name="Cheng J.F."/>
            <person name="Lucas S."/>
            <person name="Land M."/>
            <person name="Chen F."/>
            <person name="Bruce D."/>
            <person name="Goodwin L."/>
            <person name="Pitluck S."/>
            <person name="Ivanova N."/>
            <person name="Mavromatis K."/>
            <person name="Mikhailova N."/>
            <person name="Pati A."/>
            <person name="Chen A."/>
            <person name="Palaniappan K."/>
            <person name="Hauser L."/>
            <person name="Chang Y.J."/>
            <person name="Jeffries C.D."/>
            <person name="Munk C."/>
            <person name="Kiss H."/>
            <person name="Chain P."/>
            <person name="Han C."/>
            <person name="Brettin T."/>
            <person name="Detter J.C."/>
            <person name="Schuler E."/>
            <person name="Goker M."/>
            <person name="Rohde M."/>
            <person name="Bristow J."/>
            <person name="Eisen J.A."/>
            <person name="Markowitz V."/>
            <person name="Hugenholtz P."/>
            <person name="Kyrpides N.C."/>
            <person name="Klenk H.P."/>
        </authorList>
    </citation>
    <scope>NUCLEOTIDE SEQUENCE [LARGE SCALE GENOMIC DNA]</scope>
    <source>
        <strain evidence="12">ATCC 49802 / DSM 20745 / S 6022</strain>
    </source>
</reference>
<dbReference type="InterPro" id="IPR003593">
    <property type="entry name" value="AAA+_ATPase"/>
</dbReference>
<dbReference type="GO" id="GO:0005886">
    <property type="term" value="C:plasma membrane"/>
    <property type="evidence" value="ECO:0007669"/>
    <property type="project" value="UniProtKB-SubCell"/>
</dbReference>
<sequence>MAEEIIQVDQLVKRYGDLTAVDGISFTVREGELFGFLGPNGAGKSTTIGVLCTLLRPSSGRVVINGYDVVADPAGVRRSIGIIFQDSSLDIELTAMENLAFHARIYNLPRGSWEPQAERLLRMVDLWERRNDLVKTFSGGMKRRLEIARGLLHQPHVLFLDEPTIGLDPQTRQHIWNYLEQLRAETRITLFLTTHYMDEAERCDRIAIMDHGKIVALDTPDRLKAMVGGDVITLKTRDNDAAAREITAGFGLEPIAFDGVLRLEVPEGESFIPRLVQGLSVPIETISLHRPSLDDVFVRLTGRAMRDEEVTGVDQMRAVMRMHQRR</sequence>
<proteinExistence type="inferred from homology"/>
<evidence type="ECO:0000259" key="10">
    <source>
        <dbReference type="PROSITE" id="PS50893"/>
    </source>
</evidence>
<reference evidence="12" key="1">
    <citation type="submission" date="2009-11" db="EMBL/GenBank/DDBJ databases">
        <title>The complete chromosome 1 of Sphaerobacter thermophilus DSM 20745.</title>
        <authorList>
            <person name="Lucas S."/>
            <person name="Copeland A."/>
            <person name="Lapidus A."/>
            <person name="Glavina del Rio T."/>
            <person name="Dalin E."/>
            <person name="Tice H."/>
            <person name="Bruce D."/>
            <person name="Goodwin L."/>
            <person name="Pitluck S."/>
            <person name="Kyrpides N."/>
            <person name="Mavromatis K."/>
            <person name="Ivanova N."/>
            <person name="Mikhailova N."/>
            <person name="LaButti K.M."/>
            <person name="Clum A."/>
            <person name="Sun H.I."/>
            <person name="Brettin T."/>
            <person name="Detter J.C."/>
            <person name="Han C."/>
            <person name="Larimer F."/>
            <person name="Land M."/>
            <person name="Hauser L."/>
            <person name="Markowitz V."/>
            <person name="Cheng J.F."/>
            <person name="Hugenholtz P."/>
            <person name="Woyke T."/>
            <person name="Wu D."/>
            <person name="Steenblock K."/>
            <person name="Schneider S."/>
            <person name="Pukall R."/>
            <person name="Goeker M."/>
            <person name="Klenk H.P."/>
            <person name="Eisen J.A."/>
        </authorList>
    </citation>
    <scope>NUCLEOTIDE SEQUENCE [LARGE SCALE GENOMIC DNA]</scope>
    <source>
        <strain evidence="12">ATCC 49802 / DSM 20745 / S 6022</strain>
    </source>
</reference>
<dbReference type="Gene3D" id="3.40.50.300">
    <property type="entry name" value="P-loop containing nucleotide triphosphate hydrolases"/>
    <property type="match status" value="1"/>
</dbReference>
<dbReference type="EMBL" id="CP001823">
    <property type="protein sequence ID" value="ACZ39563.1"/>
    <property type="molecule type" value="Genomic_DNA"/>
</dbReference>
<dbReference type="InParanoid" id="D1C611"/>
<comment type="subcellular location">
    <subcellularLocation>
        <location evidence="1">Cell membrane</location>
        <topology evidence="1">Peripheral membrane protein</topology>
        <orientation evidence="1">Cytoplasmic side</orientation>
    </subcellularLocation>
</comment>
<keyword evidence="4" id="KW-1003">Cell membrane</keyword>
<dbReference type="GO" id="GO:1900753">
    <property type="term" value="P:doxorubicin transport"/>
    <property type="evidence" value="ECO:0007669"/>
    <property type="project" value="InterPro"/>
</dbReference>
<dbReference type="AlphaFoldDB" id="D1C611"/>
<dbReference type="GO" id="GO:0016887">
    <property type="term" value="F:ATP hydrolysis activity"/>
    <property type="evidence" value="ECO:0007669"/>
    <property type="project" value="InterPro"/>
</dbReference>
<accession>D1C611</accession>
<dbReference type="RefSeq" id="WP_012872609.1">
    <property type="nucleotide sequence ID" value="NC_013523.1"/>
</dbReference>
<dbReference type="SUPFAM" id="SSF52540">
    <property type="entry name" value="P-loop containing nucleoside triphosphate hydrolases"/>
    <property type="match status" value="1"/>
</dbReference>
<dbReference type="InterPro" id="IPR003439">
    <property type="entry name" value="ABC_transporter-like_ATP-bd"/>
</dbReference>
<feature type="domain" description="ABC transporter" evidence="10">
    <location>
        <begin position="6"/>
        <end position="236"/>
    </location>
</feature>
<keyword evidence="12" id="KW-1185">Reference proteome</keyword>
<dbReference type="InterPro" id="IPR025302">
    <property type="entry name" value="DrrA1/2-like_C"/>
</dbReference>
<dbReference type="PROSITE" id="PS00211">
    <property type="entry name" value="ABC_TRANSPORTER_1"/>
    <property type="match status" value="1"/>
</dbReference>
<evidence type="ECO:0000256" key="3">
    <source>
        <dbReference type="ARBA" id="ARBA00022458"/>
    </source>
</evidence>
<dbReference type="Proteomes" id="UP000002027">
    <property type="component" value="Chromosome 1"/>
</dbReference>
<dbReference type="NCBIfam" id="TIGR01188">
    <property type="entry name" value="drrA"/>
    <property type="match status" value="1"/>
</dbReference>
<organism evidence="11 12">
    <name type="scientific">Sphaerobacter thermophilus (strain ATCC 49802 / DSM 20745 / KCCM 41009 / NCIMB 13125 / S 6022)</name>
    <dbReference type="NCBI Taxonomy" id="479434"/>
    <lineage>
        <taxon>Bacteria</taxon>
        <taxon>Pseudomonadati</taxon>
        <taxon>Thermomicrobiota</taxon>
        <taxon>Thermomicrobia</taxon>
        <taxon>Sphaerobacterales</taxon>
        <taxon>Sphaerobacterineae</taxon>
        <taxon>Sphaerobacteraceae</taxon>
        <taxon>Sphaerobacter</taxon>
    </lineage>
</organism>